<dbReference type="Proteomes" id="UP000626697">
    <property type="component" value="Unassembled WGS sequence"/>
</dbReference>
<dbReference type="Gene3D" id="2.130.10.10">
    <property type="entry name" value="YVTN repeat-like/Quinoprotein amine dehydrogenase"/>
    <property type="match status" value="1"/>
</dbReference>
<comment type="caution">
    <text evidence="1">The sequence shown here is derived from an EMBL/GenBank/DDBJ whole genome shotgun (WGS) entry which is preliminary data.</text>
</comment>
<organism evidence="1 2">
    <name type="scientific">Peribacillus huizhouensis</name>
    <dbReference type="NCBI Taxonomy" id="1501239"/>
    <lineage>
        <taxon>Bacteria</taxon>
        <taxon>Bacillati</taxon>
        <taxon>Bacillota</taxon>
        <taxon>Bacilli</taxon>
        <taxon>Bacillales</taxon>
        <taxon>Bacillaceae</taxon>
        <taxon>Peribacillus</taxon>
    </lineage>
</organism>
<evidence type="ECO:0000313" key="1">
    <source>
        <dbReference type="EMBL" id="MBA9026419.1"/>
    </source>
</evidence>
<name>A0ABR6CN42_9BACI</name>
<proteinExistence type="predicted"/>
<evidence type="ECO:0000313" key="2">
    <source>
        <dbReference type="Proteomes" id="UP000626697"/>
    </source>
</evidence>
<dbReference type="SUPFAM" id="SSF50969">
    <property type="entry name" value="YVTN repeat-like/Quinoprotein amine dehydrogenase"/>
    <property type="match status" value="1"/>
</dbReference>
<dbReference type="InterPro" id="IPR051344">
    <property type="entry name" value="Vgb"/>
</dbReference>
<reference evidence="1 2" key="1">
    <citation type="submission" date="2020-08" db="EMBL/GenBank/DDBJ databases">
        <title>Genomic Encyclopedia of Type Strains, Phase IV (KMG-IV): sequencing the most valuable type-strain genomes for metagenomic binning, comparative biology and taxonomic classification.</title>
        <authorList>
            <person name="Goeker M."/>
        </authorList>
    </citation>
    <scope>NUCLEOTIDE SEQUENCE [LARGE SCALE GENOMIC DNA]</scope>
    <source>
        <strain evidence="1 2">DSM 105481</strain>
    </source>
</reference>
<dbReference type="PANTHER" id="PTHR40274">
    <property type="entry name" value="VIRGINIAMYCIN B LYASE"/>
    <property type="match status" value="1"/>
</dbReference>
<dbReference type="EMBL" id="JACJHX010000004">
    <property type="protein sequence ID" value="MBA9026419.1"/>
    <property type="molecule type" value="Genomic_DNA"/>
</dbReference>
<dbReference type="InterPro" id="IPR015943">
    <property type="entry name" value="WD40/YVTN_repeat-like_dom_sf"/>
</dbReference>
<protein>
    <submittedName>
        <fullName evidence="1">DNA-binding beta-propeller fold protein YncE</fullName>
    </submittedName>
</protein>
<dbReference type="InterPro" id="IPR011044">
    <property type="entry name" value="Quino_amine_DH_bsu"/>
</dbReference>
<dbReference type="PANTHER" id="PTHR40274:SF3">
    <property type="entry name" value="VIRGINIAMYCIN B LYASE"/>
    <property type="match status" value="1"/>
</dbReference>
<dbReference type="RefSeq" id="WP_182502270.1">
    <property type="nucleotide sequence ID" value="NZ_JACJHX010000004.1"/>
</dbReference>
<sequence>MHRFDKRKDFLYIGDGSDNTVKTFDADTGRFLGSFVVPDSNIHGPRGLIFDHGGNLLVTNQNLDQPQNGNVLRYNSQTGAFLGELVQSSAPGAPFAPRGIVLSKQNILFVADMGDVDLPGELRTYNGTTGMFLGNLNHSGFNGQFHPRGVVIGPDGFLYVSVRNLPQPLGGSVLRFNPKTGKFLGVFIESNTVNDLNRPEGLVFGPDGNLYITSFRSDESDTDKILIFDGDTGKFLDKIELDVVGQPRAFAQALLFGPDGKLFVPITGDGPDTGTVRRYNIHHHHKSFDVFVPPASAGGPLGEPWYLTFGNTNPATLAYRRYRDEDTCESSDESS</sequence>
<dbReference type="GO" id="GO:0003677">
    <property type="term" value="F:DNA binding"/>
    <property type="evidence" value="ECO:0007669"/>
    <property type="project" value="UniProtKB-KW"/>
</dbReference>
<keyword evidence="1" id="KW-0238">DNA-binding</keyword>
<gene>
    <name evidence="1" type="ORF">HNP81_001704</name>
</gene>
<accession>A0ABR6CN42</accession>
<keyword evidence="2" id="KW-1185">Reference proteome</keyword>